<feature type="region of interest" description="Disordered" evidence="13">
    <location>
        <begin position="578"/>
        <end position="679"/>
    </location>
</feature>
<dbReference type="SUPFAM" id="SSF52540">
    <property type="entry name" value="P-loop containing nucleoside triphosphate hydrolases"/>
    <property type="match status" value="1"/>
</dbReference>
<feature type="compositionally biased region" description="Low complexity" evidence="13">
    <location>
        <begin position="1109"/>
        <end position="1121"/>
    </location>
</feature>
<dbReference type="Proteomes" id="UP001164746">
    <property type="component" value="Chromosome 4"/>
</dbReference>
<dbReference type="Pfam" id="PF25764">
    <property type="entry name" value="KIF21A_4th"/>
    <property type="match status" value="1"/>
</dbReference>
<feature type="compositionally biased region" description="Basic and acidic residues" evidence="13">
    <location>
        <begin position="585"/>
        <end position="596"/>
    </location>
</feature>
<keyword evidence="5" id="KW-0493">Microtubule</keyword>
<dbReference type="PANTHER" id="PTHR47969">
    <property type="entry name" value="CHROMOSOME-ASSOCIATED KINESIN KIF4A-RELATED"/>
    <property type="match status" value="1"/>
</dbReference>
<dbReference type="EMBL" id="CP111015">
    <property type="protein sequence ID" value="WAR02449.1"/>
    <property type="molecule type" value="Genomic_DNA"/>
</dbReference>
<dbReference type="SMART" id="SM00129">
    <property type="entry name" value="KISc"/>
    <property type="match status" value="1"/>
</dbReference>
<organism evidence="15 16">
    <name type="scientific">Mya arenaria</name>
    <name type="common">Soft-shell clam</name>
    <dbReference type="NCBI Taxonomy" id="6604"/>
    <lineage>
        <taxon>Eukaryota</taxon>
        <taxon>Metazoa</taxon>
        <taxon>Spiralia</taxon>
        <taxon>Lophotrochozoa</taxon>
        <taxon>Mollusca</taxon>
        <taxon>Bivalvia</taxon>
        <taxon>Autobranchia</taxon>
        <taxon>Heteroconchia</taxon>
        <taxon>Euheterodonta</taxon>
        <taxon>Imparidentia</taxon>
        <taxon>Neoheterodontei</taxon>
        <taxon>Myida</taxon>
        <taxon>Myoidea</taxon>
        <taxon>Myidae</taxon>
        <taxon>Mya</taxon>
    </lineage>
</organism>
<dbReference type="CDD" id="cd01372">
    <property type="entry name" value="KISc_KIF4"/>
    <property type="match status" value="1"/>
</dbReference>
<accession>A0ABY7E202</accession>
<evidence type="ECO:0000256" key="12">
    <source>
        <dbReference type="SAM" id="Coils"/>
    </source>
</evidence>
<evidence type="ECO:0000256" key="4">
    <source>
        <dbReference type="ARBA" id="ARBA00022553"/>
    </source>
</evidence>
<feature type="binding site" evidence="11">
    <location>
        <begin position="92"/>
        <end position="99"/>
    </location>
    <ligand>
        <name>ATP</name>
        <dbReference type="ChEBI" id="CHEBI:30616"/>
    </ligand>
</feature>
<dbReference type="Gene3D" id="3.40.850.10">
    <property type="entry name" value="Kinesin motor domain"/>
    <property type="match status" value="1"/>
</dbReference>
<evidence type="ECO:0000256" key="13">
    <source>
        <dbReference type="SAM" id="MobiDB-lite"/>
    </source>
</evidence>
<evidence type="ECO:0000256" key="9">
    <source>
        <dbReference type="ARBA" id="ARBA00023212"/>
    </source>
</evidence>
<gene>
    <name evidence="15" type="ORF">MAR_009007</name>
</gene>
<protein>
    <submittedName>
        <fullName evidence="15">KI21A-like protein</fullName>
    </submittedName>
</protein>
<sequence>MGDQDDTTEDDTSVRVALRIRPQLARERIDMCQVCTAVMEHEKQVILGKDKSFTFDHVYDIPSTQEFIYQDCVLKLIDGCFDGYNATVVAYGQTGSGKTYTMGTGFDVSMPEEEIGIIPRAVEHLFRGIEERRQTAIQKNEPPPDFKVNAQFMELYNEEILDLLDATRDVEHKNRKSNAKIHEDAEGGIYVVGITTRMVHTPKEAMQCLEVGALSRSTASTNMNATSSRSHAVFTLHIKQHRLVKEESPVFDGEEGEHGGQGEGTVARSDEALTEFEILTAKFHFVDLAGSERLKRTGATGDRAKEGISINCGLLALGNVISALGDKTKKGSHVPYRDSKLTRLLQDSLGGNSRTLMIACVSPSDRDFMETLNTLKYANRARNIKNKVIANQDKASKQLAILRQEIMQLQQELTEFKSGKRVVDTDGLETTSDVFHENSMLQSQNDKLRTRIKSLNDTVEQLTVRNSELLADRALADLGNASGDPGSDEVVSLIRGYERQLEELRAKLSESEHMNERLRRTHQLSASRLGMSTLLSPMANSMSTMSMSQSYEAPLSPENQLTSILGLAKKDVKKLKKLSKSRARSRVDHDSDKENVGSDQEQAEDEGVVEEGGEEIVEKASSEKSEKDDSNIDENGNLEQTASVDGDIGDEEDDDDDELDLGSSGSDSESDKDSDNIHEDLAELTCEISIKQRLIEELEQSQRRIHAMKSQYEEKVTVLMNKIRETEKERDKVLSNIGPSTTGKVDANKAAENSKKVKEQFERKLNEMQNELKKVNAAKKEHAKLIKNNSHTEKQLKTLQHELGEMKKTKVRLMKQMKEDTERNKKLDARRTRELSQLKREQMKKEGLIRTLENQKKNQDMILKRKQEEVESLRKKNRPMSSQAAGRLSSYPRQPRIAQGPISTSSPIRRRHRGVFNARAAKNKWNAIEKNVNSVINKKQTITNIEKDMDIWLKHREKLGKKIEKYQKKKETLISLGHLESKIVEVSDVIASLQNQVAFAQENITECQSNIVQVEESKEEGGGLDPATLVSAVSLEEAKYLLEHFITMAISKGQALAGKESEVRELMAKLHQTELNNTLQQDLLKHMMDGRADIEVDNLMTEQVDDMDSSTSSSSSSPVDSNIGTKL</sequence>
<keyword evidence="8 12" id="KW-0175">Coiled coil</keyword>
<evidence type="ECO:0000256" key="1">
    <source>
        <dbReference type="ARBA" id="ARBA00004245"/>
    </source>
</evidence>
<feature type="compositionally biased region" description="Acidic residues" evidence="13">
    <location>
        <begin position="601"/>
        <end position="615"/>
    </location>
</feature>
<feature type="region of interest" description="Disordered" evidence="13">
    <location>
        <begin position="870"/>
        <end position="907"/>
    </location>
</feature>
<keyword evidence="6 11" id="KW-0547">Nucleotide-binding</keyword>
<name>A0ABY7E202_MYAAR</name>
<comment type="similarity">
    <text evidence="11">Belongs to the TRAFAC class myosin-kinesin ATPase superfamily. Kinesin family.</text>
</comment>
<evidence type="ECO:0000313" key="16">
    <source>
        <dbReference type="Proteomes" id="UP001164746"/>
    </source>
</evidence>
<dbReference type="InterPro" id="IPR056532">
    <property type="entry name" value="KIF21A/B_hel_2"/>
</dbReference>
<feature type="region of interest" description="Disordered" evidence="13">
    <location>
        <begin position="1104"/>
        <end position="1127"/>
    </location>
</feature>
<dbReference type="Pfam" id="PF23203">
    <property type="entry name" value="KIF21A"/>
    <property type="match status" value="1"/>
</dbReference>
<dbReference type="Pfam" id="PF00225">
    <property type="entry name" value="Kinesin"/>
    <property type="match status" value="1"/>
</dbReference>
<evidence type="ECO:0000256" key="10">
    <source>
        <dbReference type="ARBA" id="ARBA00023273"/>
    </source>
</evidence>
<dbReference type="InterPro" id="IPR019821">
    <property type="entry name" value="Kinesin_motor_CS"/>
</dbReference>
<feature type="compositionally biased region" description="Basic and acidic residues" evidence="13">
    <location>
        <begin position="669"/>
        <end position="679"/>
    </location>
</feature>
<dbReference type="InterPro" id="IPR027640">
    <property type="entry name" value="Kinesin-like_fam"/>
</dbReference>
<feature type="compositionally biased region" description="Basic and acidic residues" evidence="13">
    <location>
        <begin position="616"/>
        <end position="630"/>
    </location>
</feature>
<dbReference type="PROSITE" id="PS00411">
    <property type="entry name" value="KINESIN_MOTOR_1"/>
    <property type="match status" value="1"/>
</dbReference>
<dbReference type="InterPro" id="IPR027417">
    <property type="entry name" value="P-loop_NTPase"/>
</dbReference>
<evidence type="ECO:0000256" key="2">
    <source>
        <dbReference type="ARBA" id="ARBA00004316"/>
    </source>
</evidence>
<keyword evidence="3" id="KW-0963">Cytoplasm</keyword>
<keyword evidence="11" id="KW-0505">Motor protein</keyword>
<feature type="coiled-coil region" evidence="12">
    <location>
        <begin position="956"/>
        <end position="1017"/>
    </location>
</feature>
<evidence type="ECO:0000256" key="7">
    <source>
        <dbReference type="ARBA" id="ARBA00022840"/>
    </source>
</evidence>
<evidence type="ECO:0000256" key="3">
    <source>
        <dbReference type="ARBA" id="ARBA00022490"/>
    </source>
</evidence>
<dbReference type="InterPro" id="IPR056533">
    <property type="entry name" value="KIF21A/B_hel_1"/>
</dbReference>
<evidence type="ECO:0000313" key="15">
    <source>
        <dbReference type="EMBL" id="WAR02449.1"/>
    </source>
</evidence>
<dbReference type="InterPro" id="IPR001752">
    <property type="entry name" value="Kinesin_motor_dom"/>
</dbReference>
<feature type="compositionally biased region" description="Basic and acidic residues" evidence="13">
    <location>
        <begin position="746"/>
        <end position="758"/>
    </location>
</feature>
<dbReference type="PRINTS" id="PR00380">
    <property type="entry name" value="KINESINHEAVY"/>
</dbReference>
<feature type="compositionally biased region" description="Acidic residues" evidence="13">
    <location>
        <begin position="647"/>
        <end position="660"/>
    </location>
</feature>
<reference evidence="15" key="1">
    <citation type="submission" date="2022-11" db="EMBL/GenBank/DDBJ databases">
        <title>Centuries of genome instability and evolution in soft-shell clam transmissible cancer (bioRxiv).</title>
        <authorList>
            <person name="Hart S.F.M."/>
            <person name="Yonemitsu M.A."/>
            <person name="Giersch R.M."/>
            <person name="Beal B.F."/>
            <person name="Arriagada G."/>
            <person name="Davis B.W."/>
            <person name="Ostrander E.A."/>
            <person name="Goff S.P."/>
            <person name="Metzger M.J."/>
        </authorList>
    </citation>
    <scope>NUCLEOTIDE SEQUENCE</scope>
    <source>
        <strain evidence="15">MELC-2E11</strain>
        <tissue evidence="15">Siphon/mantle</tissue>
    </source>
</reference>
<keyword evidence="4" id="KW-0597">Phosphoprotein</keyword>
<evidence type="ECO:0000256" key="8">
    <source>
        <dbReference type="ARBA" id="ARBA00023054"/>
    </source>
</evidence>
<keyword evidence="10" id="KW-0966">Cell projection</keyword>
<keyword evidence="16" id="KW-1185">Reference proteome</keyword>
<feature type="domain" description="Kinesin motor" evidence="14">
    <location>
        <begin position="13"/>
        <end position="384"/>
    </location>
</feature>
<feature type="coiled-coil region" evidence="12">
    <location>
        <begin position="392"/>
        <end position="521"/>
    </location>
</feature>
<proteinExistence type="inferred from homology"/>
<dbReference type="CDD" id="cd22248">
    <property type="entry name" value="Rcc_KIF21"/>
    <property type="match status" value="1"/>
</dbReference>
<dbReference type="Pfam" id="PF23204">
    <property type="entry name" value="KIF21A_2nd"/>
    <property type="match status" value="1"/>
</dbReference>
<dbReference type="InterPro" id="IPR036961">
    <property type="entry name" value="Kinesin_motor_dom_sf"/>
</dbReference>
<comment type="subcellular location">
    <subcellularLocation>
        <location evidence="2">Cell projection</location>
    </subcellularLocation>
    <subcellularLocation>
        <location evidence="1">Cytoplasm</location>
        <location evidence="1">Cytoskeleton</location>
    </subcellularLocation>
</comment>
<dbReference type="PANTHER" id="PTHR47969:SF28">
    <property type="entry name" value="KINESIN-LIKE PROTEIN KIF21B"/>
    <property type="match status" value="1"/>
</dbReference>
<evidence type="ECO:0000256" key="6">
    <source>
        <dbReference type="ARBA" id="ARBA00022741"/>
    </source>
</evidence>
<feature type="region of interest" description="Disordered" evidence="13">
    <location>
        <begin position="727"/>
        <end position="758"/>
    </location>
</feature>
<evidence type="ECO:0000256" key="5">
    <source>
        <dbReference type="ARBA" id="ARBA00022701"/>
    </source>
</evidence>
<keyword evidence="9" id="KW-0206">Cytoskeleton</keyword>
<evidence type="ECO:0000259" key="14">
    <source>
        <dbReference type="PROSITE" id="PS50067"/>
    </source>
</evidence>
<evidence type="ECO:0000256" key="11">
    <source>
        <dbReference type="PROSITE-ProRule" id="PRU00283"/>
    </source>
</evidence>
<keyword evidence="7 11" id="KW-0067">ATP-binding</keyword>
<dbReference type="PROSITE" id="PS50067">
    <property type="entry name" value="KINESIN_MOTOR_2"/>
    <property type="match status" value="1"/>
</dbReference>